<dbReference type="OrthoDB" id="9815809at2"/>
<feature type="transmembrane region" description="Helical" evidence="2">
    <location>
        <begin position="170"/>
        <end position="189"/>
    </location>
</feature>
<feature type="transmembrane region" description="Helical" evidence="2">
    <location>
        <begin position="144"/>
        <end position="163"/>
    </location>
</feature>
<feature type="transmembrane region" description="Helical" evidence="2">
    <location>
        <begin position="251"/>
        <end position="274"/>
    </location>
</feature>
<feature type="transmembrane region" description="Helical" evidence="2">
    <location>
        <begin position="195"/>
        <end position="213"/>
    </location>
</feature>
<feature type="transmembrane region" description="Helical" evidence="2">
    <location>
        <begin position="309"/>
        <end position="325"/>
    </location>
</feature>
<evidence type="ECO:0000313" key="4">
    <source>
        <dbReference type="EMBL" id="RAI32134.1"/>
    </source>
</evidence>
<feature type="transmembrane region" description="Helical" evidence="2">
    <location>
        <begin position="121"/>
        <end position="138"/>
    </location>
</feature>
<evidence type="ECO:0000313" key="5">
    <source>
        <dbReference type="Proteomes" id="UP000248863"/>
    </source>
</evidence>
<evidence type="ECO:0000256" key="1">
    <source>
        <dbReference type="SAM" id="MobiDB-lite"/>
    </source>
</evidence>
<dbReference type="SUPFAM" id="SSF103481">
    <property type="entry name" value="Multidrug resistance efflux transporter EmrE"/>
    <property type="match status" value="2"/>
</dbReference>
<dbReference type="PANTHER" id="PTHR22911:SF103">
    <property type="entry name" value="BLR2811 PROTEIN"/>
    <property type="match status" value="1"/>
</dbReference>
<keyword evidence="2" id="KW-0812">Transmembrane</keyword>
<keyword evidence="2" id="KW-0472">Membrane</keyword>
<keyword evidence="2" id="KW-1133">Transmembrane helix</keyword>
<feature type="transmembrane region" description="Helical" evidence="2">
    <location>
        <begin position="286"/>
        <end position="303"/>
    </location>
</feature>
<dbReference type="Proteomes" id="UP000248863">
    <property type="component" value="Unassembled WGS sequence"/>
</dbReference>
<feature type="domain" description="EamA" evidence="3">
    <location>
        <begin position="53"/>
        <end position="185"/>
    </location>
</feature>
<dbReference type="InterPro" id="IPR037185">
    <property type="entry name" value="EmrE-like"/>
</dbReference>
<comment type="caution">
    <text evidence="4">The sequence shown here is derived from an EMBL/GenBank/DDBJ whole genome shotgun (WGS) entry which is preliminary data.</text>
</comment>
<protein>
    <submittedName>
        <fullName evidence="4">EamA family transporter</fullName>
    </submittedName>
</protein>
<keyword evidence="5" id="KW-1185">Reference proteome</keyword>
<feature type="compositionally biased region" description="Low complexity" evidence="1">
    <location>
        <begin position="17"/>
        <end position="32"/>
    </location>
</feature>
<dbReference type="InterPro" id="IPR000620">
    <property type="entry name" value="EamA_dom"/>
</dbReference>
<gene>
    <name evidence="4" type="ORF">CH338_24705</name>
</gene>
<proteinExistence type="predicted"/>
<dbReference type="GO" id="GO:0016020">
    <property type="term" value="C:membrane"/>
    <property type="evidence" value="ECO:0007669"/>
    <property type="project" value="InterPro"/>
</dbReference>
<feature type="transmembrane region" description="Helical" evidence="2">
    <location>
        <begin position="81"/>
        <end position="100"/>
    </location>
</feature>
<feature type="transmembrane region" description="Helical" evidence="2">
    <location>
        <begin position="52"/>
        <end position="75"/>
    </location>
</feature>
<evidence type="ECO:0000256" key="2">
    <source>
        <dbReference type="SAM" id="Phobius"/>
    </source>
</evidence>
<feature type="domain" description="EamA" evidence="3">
    <location>
        <begin position="195"/>
        <end position="320"/>
    </location>
</feature>
<feature type="compositionally biased region" description="Pro residues" evidence="1">
    <location>
        <begin position="7"/>
        <end position="16"/>
    </location>
</feature>
<dbReference type="RefSeq" id="WP_111359718.1">
    <property type="nucleotide sequence ID" value="NZ_NHSK01000080.1"/>
</dbReference>
<name>A0A327K2M6_9BRAD</name>
<reference evidence="4 5" key="1">
    <citation type="submission" date="2017-07" db="EMBL/GenBank/DDBJ databases">
        <title>Draft Genome Sequences of Select Purple Nonsulfur Bacteria.</title>
        <authorList>
            <person name="Lasarre B."/>
            <person name="Mckinlay J.B."/>
        </authorList>
    </citation>
    <scope>NUCLEOTIDE SEQUENCE [LARGE SCALE GENOMIC DNA]</scope>
    <source>
        <strain evidence="4 5">DSM 11907</strain>
    </source>
</reference>
<dbReference type="EMBL" id="NPEU01000447">
    <property type="protein sequence ID" value="RAI32134.1"/>
    <property type="molecule type" value="Genomic_DNA"/>
</dbReference>
<organism evidence="4 5">
    <name type="scientific">Rhodoplanes elegans</name>
    <dbReference type="NCBI Taxonomy" id="29408"/>
    <lineage>
        <taxon>Bacteria</taxon>
        <taxon>Pseudomonadati</taxon>
        <taxon>Pseudomonadota</taxon>
        <taxon>Alphaproteobacteria</taxon>
        <taxon>Hyphomicrobiales</taxon>
        <taxon>Nitrobacteraceae</taxon>
        <taxon>Rhodoplanes</taxon>
    </lineage>
</organism>
<feature type="region of interest" description="Disordered" evidence="1">
    <location>
        <begin position="1"/>
        <end position="37"/>
    </location>
</feature>
<dbReference type="Pfam" id="PF00892">
    <property type="entry name" value="EamA"/>
    <property type="match status" value="2"/>
</dbReference>
<feature type="transmembrane region" description="Helical" evidence="2">
    <location>
        <begin position="225"/>
        <end position="245"/>
    </location>
</feature>
<sequence>MFAPTDPSSPQPPGPTDAPAGAASSAPSALPAVTGHDEAARDQAAHAQRMRLLGILLMCGAVACFACLDATAKYLGRHVDVLAVVWARYASAFVLALLVFNPITRPGLLRTQRPALQIGRSALLLGTTILNFAALKFLQLDQALAIMFSTPLMVAALAGPMLGEKIGPRRWVAIVVGLVGVLIVLQPGFGAVHPAALLSTLSAVCAAFYAIATRVLSRFDSDATTLFYSNLVGVLALAPVMPFVWTTPSDPLLIVLMIGFGAFGSLGHFLLIVAHRHTPASILSPFSYSQILWTTILGFVVFGDVPNRWTIAGVTVVIASGLYLLHRERVRRRG</sequence>
<evidence type="ECO:0000259" key="3">
    <source>
        <dbReference type="Pfam" id="PF00892"/>
    </source>
</evidence>
<dbReference type="PANTHER" id="PTHR22911">
    <property type="entry name" value="ACYL-MALONYL CONDENSING ENZYME-RELATED"/>
    <property type="match status" value="1"/>
</dbReference>
<accession>A0A327K2M6</accession>
<dbReference type="AlphaFoldDB" id="A0A327K2M6"/>